<feature type="disulfide bond" evidence="13">
    <location>
        <begin position="79"/>
        <end position="91"/>
    </location>
</feature>
<dbReference type="InterPro" id="IPR036861">
    <property type="entry name" value="Endochitinase-like_sf"/>
</dbReference>
<gene>
    <name evidence="19" type="ORF">FNYG_10899</name>
</gene>
<evidence type="ECO:0000256" key="9">
    <source>
        <dbReference type="ARBA" id="ARBA00023026"/>
    </source>
</evidence>
<feature type="region of interest" description="Disordered" evidence="15">
    <location>
        <begin position="921"/>
        <end position="951"/>
    </location>
</feature>
<organism evidence="19 20">
    <name type="scientific">Gibberella nygamai</name>
    <name type="common">Bean root rot disease fungus</name>
    <name type="synonym">Fusarium nygamai</name>
    <dbReference type="NCBI Taxonomy" id="42673"/>
    <lineage>
        <taxon>Eukaryota</taxon>
        <taxon>Fungi</taxon>
        <taxon>Dikarya</taxon>
        <taxon>Ascomycota</taxon>
        <taxon>Pezizomycotina</taxon>
        <taxon>Sordariomycetes</taxon>
        <taxon>Hypocreomycetidae</taxon>
        <taxon>Hypocreales</taxon>
        <taxon>Nectriaceae</taxon>
        <taxon>Fusarium</taxon>
        <taxon>Fusarium fujikuroi species complex</taxon>
    </lineage>
</organism>
<dbReference type="PROSITE" id="PS00026">
    <property type="entry name" value="CHIT_BIND_I_1"/>
    <property type="match status" value="1"/>
</dbReference>
<dbReference type="SUPFAM" id="SSF54556">
    <property type="entry name" value="Chitinase insertion domain"/>
    <property type="match status" value="1"/>
</dbReference>
<feature type="disulfide bond" evidence="13">
    <location>
        <begin position="84"/>
        <end position="98"/>
    </location>
</feature>
<keyword evidence="16" id="KW-1133">Transmembrane helix</keyword>
<feature type="domain" description="GH18" evidence="18">
    <location>
        <begin position="164"/>
        <end position="518"/>
    </location>
</feature>
<evidence type="ECO:0000259" key="18">
    <source>
        <dbReference type="PROSITE" id="PS51910"/>
    </source>
</evidence>
<comment type="subcellular location">
    <subcellularLocation>
        <location evidence="2">Secreted</location>
    </subcellularLocation>
</comment>
<keyword evidence="8" id="KW-0146">Chitin degradation</keyword>
<dbReference type="InterPro" id="IPR001579">
    <property type="entry name" value="Glyco_hydro_18_chit_AS"/>
</dbReference>
<dbReference type="EC" id="3.2.1.14" evidence="4"/>
<dbReference type="InterPro" id="IPR001002">
    <property type="entry name" value="Chitin-bd_1"/>
</dbReference>
<dbReference type="Proteomes" id="UP000236664">
    <property type="component" value="Unassembled WGS sequence"/>
</dbReference>
<evidence type="ECO:0000256" key="5">
    <source>
        <dbReference type="ARBA" id="ARBA00022525"/>
    </source>
</evidence>
<keyword evidence="16" id="KW-0812">Transmembrane</keyword>
<dbReference type="Gene3D" id="3.10.50.10">
    <property type="match status" value="1"/>
</dbReference>
<dbReference type="EMBL" id="MTQA01000165">
    <property type="protein sequence ID" value="PNP75821.1"/>
    <property type="molecule type" value="Genomic_DNA"/>
</dbReference>
<dbReference type="Pfam" id="PF00704">
    <property type="entry name" value="Glyco_hydro_18"/>
    <property type="match status" value="1"/>
</dbReference>
<dbReference type="PROSITE" id="PS51910">
    <property type="entry name" value="GH18_2"/>
    <property type="match status" value="1"/>
</dbReference>
<dbReference type="InterPro" id="IPR018371">
    <property type="entry name" value="Chitin-binding_1_CS"/>
</dbReference>
<feature type="compositionally biased region" description="Basic and acidic residues" evidence="15">
    <location>
        <begin position="927"/>
        <end position="936"/>
    </location>
</feature>
<dbReference type="CDD" id="cd00035">
    <property type="entry name" value="ChtBD1"/>
    <property type="match status" value="2"/>
</dbReference>
<keyword evidence="11 14" id="KW-0326">Glycosidase</keyword>
<evidence type="ECO:0000256" key="10">
    <source>
        <dbReference type="ARBA" id="ARBA00023277"/>
    </source>
</evidence>
<feature type="region of interest" description="Disordered" evidence="15">
    <location>
        <begin position="845"/>
        <end position="866"/>
    </location>
</feature>
<dbReference type="GO" id="GO:0008843">
    <property type="term" value="F:endochitinase activity"/>
    <property type="evidence" value="ECO:0007669"/>
    <property type="project" value="UniProtKB-EC"/>
</dbReference>
<feature type="domain" description="Chitin-binding type-1" evidence="17">
    <location>
        <begin position="109"/>
        <end position="152"/>
    </location>
</feature>
<keyword evidence="16" id="KW-0472">Membrane</keyword>
<dbReference type="GO" id="GO:0005576">
    <property type="term" value="C:extracellular region"/>
    <property type="evidence" value="ECO:0007669"/>
    <property type="project" value="UniProtKB-SubCell"/>
</dbReference>
<dbReference type="InterPro" id="IPR053214">
    <property type="entry name" value="LysM12-like"/>
</dbReference>
<dbReference type="PANTHER" id="PTHR47700:SF2">
    <property type="entry name" value="CHITINASE"/>
    <property type="match status" value="1"/>
</dbReference>
<reference evidence="19 20" key="1">
    <citation type="submission" date="2017-06" db="EMBL/GenBank/DDBJ databases">
        <title>Genome of Fusarium nygamai isolate CS10214.</title>
        <authorList>
            <person name="Gardiner D.M."/>
            <person name="Obanor F."/>
            <person name="Kazan K."/>
        </authorList>
    </citation>
    <scope>NUCLEOTIDE SEQUENCE [LARGE SCALE GENOMIC DNA]</scope>
    <source>
        <strain evidence="19 20">CS10214</strain>
    </source>
</reference>
<feature type="compositionally biased region" description="Polar residues" evidence="15">
    <location>
        <begin position="938"/>
        <end position="951"/>
    </location>
</feature>
<dbReference type="OrthoDB" id="73875at2759"/>
<protein>
    <recommendedName>
        <fullName evidence="4">chitinase</fullName>
        <ecNumber evidence="4">3.2.1.14</ecNumber>
    </recommendedName>
</protein>
<keyword evidence="13" id="KW-1015">Disulfide bond</keyword>
<feature type="disulfide bond" evidence="13">
    <location>
        <begin position="123"/>
        <end position="135"/>
    </location>
</feature>
<evidence type="ECO:0000259" key="17">
    <source>
        <dbReference type="PROSITE" id="PS50941"/>
    </source>
</evidence>
<dbReference type="PANTHER" id="PTHR47700">
    <property type="entry name" value="V CHITINASE, PUTATIVE (AFU_ORTHOLOGUE AFUA_6G13720)-RELATED"/>
    <property type="match status" value="1"/>
</dbReference>
<sequence>MAGSRSRPWQPLSFISIIFLYCLLFFHPVVGYAHNHRHLHQLHHHASRAQTSAVLPQALAAVKPAAGQDDYTCGPDKPCSNKACCGEDGWCGYSPKYCGKGCQSHCDAKAECGQYAKTPGQECPLNVCCSQHGFCGTTSDFCDKGCQSNCETPKPNVAPSDPQKVVIGYWEAWNMDKPCGTMGPGEIPVELLTHLFVSFGYINSAFEVTNMDGIASHIYKDIGNVKARNPSLKIVIALGGWAFSDPGPWKEVFPKMVSTKANRATFINNLLGFLSQYGYDGVDFDWEYPGADDRGGTDNDGKNYVALLKELREAIDAKSRDYIVTFTAPSSYWYLRHFDLNSMQSYVNWINLMSYDLHGIWDGDNPIGHQVLSHTNLTEIDSALNLFWRVGIDPSKVVLGLGFYGRSFELESASCWKPGCKFKGPGSPGRCSKTAGILSYAEIMEIVDKTGGTPYFDEAAAARYMVYDGNSWISFDDPETFQMKIDYASKMGLHGLMIWAVDLDSPDLQALKSISNGELIGRTQTPFSMVDLERIFPKHMLPPKDAKTNYALINFGRNANAGAIDPNETGFGFMLVTGDSSAVASLKKRDDEPDPLVFLDCPSDVLEQPQNQTQTARVVCLSEDVKGCFSLMEKGVEGTIVEMPDNCAPNTLARAISLQESQDQSIPSSKHTRRTATSKVFDFTFDRNLNRARSDSGNTKVRIDYSNVGGYWDAAVDSPGIDYDDKALTHRIEKRFYAERNTDWRTMSSSVKTREDKGDIPVSEDVDEPLFWDTAEDCEFNGKDYEIGFGAHVGGKVRAYLKYGFTIVASITNAFDVEEANGWIEVEGEADLEFSVGGVGQVDLKSAGKGNPAMTENKPTKDGGHTLNPGGSTWITFQPYHKFDYKLASFNRTDGIDSEYGPYFDGKLATRVTSDFGDFKVNFPPSEADKRGDRNGKRQSNSVSQGKNNTIYSTGGKGGTHLFEASQRFGLSVKLGIFTDRRHVEMDVADISVQYNTFNQWTFYPSPSGTPETCVDNWSGTFAQQWYKQDKDSTLGWKKFEDLPYIVEDSRDVGHGGTCYPVKPSMGENLAWGYASDSNIHPNTYMDASAAKDLQDSKEVFSCTSCVTCGKKKNETDICCGCVNMDLKYGLSDIPLCQEQDCFPDTDGPWPGDVSLGFVEKRRSGEATLLTKVILINKGDFEVSNQFRYPAFPQKASFPWEGIEGGRWDSISRYWGNTSLDCSDWSVDALQPADRAWVVDTSGNLVQVRAAYQTEHVFEGQLIAIFFEQWLQQGNITNQYPEPDDPKPKVHSSFLDDWITKGQSSFPWTLPYTKRGKKKGVPFNFVEVLLAELGNVSHLDRLAILKTRPNGMKGSMFSGYRSSSMKNYAKMPQEDQLMATKEMGMVFEYMNHPDIWKKFCDTYEALWEQMGNFDTFYATQSSAPTIPLLQDEWKEFIEVVLTSLVHNTRITFQLQSILALGGIMPLNPTDPYKIHWLKNISINQKKIHIAGTCPHLGSIKSL</sequence>
<keyword evidence="7 14" id="KW-0378">Hydrolase</keyword>
<accession>A0A2K0W0M7</accession>
<feature type="disulfide bond" evidence="13">
    <location>
        <begin position="102"/>
        <end position="106"/>
    </location>
</feature>
<evidence type="ECO:0000313" key="20">
    <source>
        <dbReference type="Proteomes" id="UP000236664"/>
    </source>
</evidence>
<dbReference type="SMART" id="SM00270">
    <property type="entry name" value="ChtBD1"/>
    <property type="match status" value="2"/>
</dbReference>
<keyword evidence="6 13" id="KW-0147">Chitin-binding</keyword>
<keyword evidence="5" id="KW-0964">Secreted</keyword>
<dbReference type="GO" id="GO:0000272">
    <property type="term" value="P:polysaccharide catabolic process"/>
    <property type="evidence" value="ECO:0007669"/>
    <property type="project" value="UniProtKB-KW"/>
</dbReference>
<name>A0A2K0W0M7_GIBNY</name>
<dbReference type="Pfam" id="PF00187">
    <property type="entry name" value="Chitin_bind_1"/>
    <property type="match status" value="1"/>
</dbReference>
<feature type="disulfide bond" evidence="13">
    <location>
        <begin position="146"/>
        <end position="150"/>
    </location>
</feature>
<evidence type="ECO:0000256" key="11">
    <source>
        <dbReference type="ARBA" id="ARBA00023295"/>
    </source>
</evidence>
<dbReference type="GO" id="GO:0008061">
    <property type="term" value="F:chitin binding"/>
    <property type="evidence" value="ECO:0007669"/>
    <property type="project" value="UniProtKB-UniRule"/>
</dbReference>
<evidence type="ECO:0000256" key="16">
    <source>
        <dbReference type="SAM" id="Phobius"/>
    </source>
</evidence>
<evidence type="ECO:0000256" key="12">
    <source>
        <dbReference type="ARBA" id="ARBA00023326"/>
    </source>
</evidence>
<evidence type="ECO:0000256" key="4">
    <source>
        <dbReference type="ARBA" id="ARBA00012729"/>
    </source>
</evidence>
<keyword evidence="10" id="KW-0119">Carbohydrate metabolism</keyword>
<dbReference type="Gene3D" id="3.30.60.10">
    <property type="entry name" value="Endochitinase-like"/>
    <property type="match status" value="2"/>
</dbReference>
<dbReference type="STRING" id="42673.A0A2K0W0M7"/>
<evidence type="ECO:0000256" key="15">
    <source>
        <dbReference type="SAM" id="MobiDB-lite"/>
    </source>
</evidence>
<evidence type="ECO:0000256" key="2">
    <source>
        <dbReference type="ARBA" id="ARBA00004613"/>
    </source>
</evidence>
<dbReference type="SUPFAM" id="SSF57016">
    <property type="entry name" value="Plant lectins/antimicrobial peptides"/>
    <property type="match status" value="2"/>
</dbReference>
<dbReference type="PROSITE" id="PS50941">
    <property type="entry name" value="CHIT_BIND_I_2"/>
    <property type="match status" value="2"/>
</dbReference>
<dbReference type="PROSITE" id="PS01095">
    <property type="entry name" value="GH18_1"/>
    <property type="match status" value="1"/>
</dbReference>
<evidence type="ECO:0000256" key="3">
    <source>
        <dbReference type="ARBA" id="ARBA00008682"/>
    </source>
</evidence>
<keyword evidence="20" id="KW-1185">Reference proteome</keyword>
<comment type="caution">
    <text evidence="13">Lacks conserved residue(s) required for the propagation of feature annotation.</text>
</comment>
<proteinExistence type="inferred from homology"/>
<evidence type="ECO:0000256" key="7">
    <source>
        <dbReference type="ARBA" id="ARBA00022801"/>
    </source>
</evidence>
<keyword evidence="9" id="KW-0843">Virulence</keyword>
<evidence type="ECO:0000256" key="14">
    <source>
        <dbReference type="RuleBase" id="RU000489"/>
    </source>
</evidence>
<comment type="caution">
    <text evidence="19">The sequence shown here is derived from an EMBL/GenBank/DDBJ whole genome shotgun (WGS) entry which is preliminary data.</text>
</comment>
<feature type="domain" description="Chitin-binding type-1" evidence="17">
    <location>
        <begin position="70"/>
        <end position="108"/>
    </location>
</feature>
<dbReference type="InterPro" id="IPR001223">
    <property type="entry name" value="Glyco_hydro18_cat"/>
</dbReference>
<dbReference type="GO" id="GO:0006032">
    <property type="term" value="P:chitin catabolic process"/>
    <property type="evidence" value="ECO:0007669"/>
    <property type="project" value="UniProtKB-KW"/>
</dbReference>
<comment type="similarity">
    <text evidence="3">Belongs to the glycosyl hydrolase 18 family. Chitinase class V subfamily.</text>
</comment>
<evidence type="ECO:0000256" key="8">
    <source>
        <dbReference type="ARBA" id="ARBA00023024"/>
    </source>
</evidence>
<evidence type="ECO:0000256" key="13">
    <source>
        <dbReference type="PROSITE-ProRule" id="PRU00261"/>
    </source>
</evidence>
<dbReference type="SMART" id="SM00636">
    <property type="entry name" value="Glyco_18"/>
    <property type="match status" value="1"/>
</dbReference>
<keyword evidence="12" id="KW-0624">Polysaccharide degradation</keyword>
<feature type="disulfide bond" evidence="13">
    <location>
        <begin position="128"/>
        <end position="142"/>
    </location>
</feature>
<dbReference type="InterPro" id="IPR029070">
    <property type="entry name" value="Chitinase_insertion_sf"/>
</dbReference>
<evidence type="ECO:0000313" key="19">
    <source>
        <dbReference type="EMBL" id="PNP75821.1"/>
    </source>
</evidence>
<dbReference type="SUPFAM" id="SSF51445">
    <property type="entry name" value="(Trans)glycosidases"/>
    <property type="match status" value="1"/>
</dbReference>
<dbReference type="Gene3D" id="3.20.20.80">
    <property type="entry name" value="Glycosidases"/>
    <property type="match status" value="1"/>
</dbReference>
<dbReference type="InterPro" id="IPR011583">
    <property type="entry name" value="Chitinase_II/V-like_cat"/>
</dbReference>
<dbReference type="InterPro" id="IPR017853">
    <property type="entry name" value="GH"/>
</dbReference>
<feature type="transmembrane region" description="Helical" evidence="16">
    <location>
        <begin position="12"/>
        <end position="33"/>
    </location>
</feature>
<evidence type="ECO:0000256" key="6">
    <source>
        <dbReference type="ARBA" id="ARBA00022669"/>
    </source>
</evidence>
<evidence type="ECO:0000256" key="1">
    <source>
        <dbReference type="ARBA" id="ARBA00000822"/>
    </source>
</evidence>
<comment type="catalytic activity">
    <reaction evidence="1">
        <text>Random endo-hydrolysis of N-acetyl-beta-D-glucosaminide (1-&gt;4)-beta-linkages in chitin and chitodextrins.</text>
        <dbReference type="EC" id="3.2.1.14"/>
    </reaction>
</comment>